<dbReference type="InterPro" id="IPR002696">
    <property type="entry name" value="Membr_insert_effic_factor_YidD"/>
</dbReference>
<dbReference type="OrthoDB" id="9801753at2"/>
<dbReference type="Pfam" id="PF01809">
    <property type="entry name" value="YidD"/>
    <property type="match status" value="1"/>
</dbReference>
<protein>
    <submittedName>
        <fullName evidence="1">Putative membrane protein insertion efficiency factor</fullName>
    </submittedName>
</protein>
<dbReference type="AlphaFoldDB" id="A0A1A9A0Z3"/>
<dbReference type="STRING" id="261654.GA0070611_4556"/>
<name>A0A1A9A0Z3_9ACTN</name>
<dbReference type="NCBIfam" id="TIGR00278">
    <property type="entry name" value="membrane protein insertion efficiency factor YidD"/>
    <property type="match status" value="1"/>
</dbReference>
<reference evidence="2" key="1">
    <citation type="submission" date="2016-06" db="EMBL/GenBank/DDBJ databases">
        <authorList>
            <person name="Varghese N."/>
            <person name="Submissions Spin"/>
        </authorList>
    </citation>
    <scope>NUCLEOTIDE SEQUENCE [LARGE SCALE GENOMIC DNA]</scope>
    <source>
        <strain evidence="2">DSM 44815</strain>
    </source>
</reference>
<dbReference type="PANTHER" id="PTHR33383">
    <property type="entry name" value="MEMBRANE PROTEIN INSERTION EFFICIENCY FACTOR-RELATED"/>
    <property type="match status" value="1"/>
</dbReference>
<evidence type="ECO:0000313" key="1">
    <source>
        <dbReference type="EMBL" id="SBT49810.1"/>
    </source>
</evidence>
<keyword evidence="2" id="KW-1185">Reference proteome</keyword>
<dbReference type="RefSeq" id="WP_091667584.1">
    <property type="nucleotide sequence ID" value="NZ_LT594323.1"/>
</dbReference>
<dbReference type="EMBL" id="LT594323">
    <property type="protein sequence ID" value="SBT49810.1"/>
    <property type="molecule type" value="Genomic_DNA"/>
</dbReference>
<proteinExistence type="predicted"/>
<gene>
    <name evidence="1" type="ORF">GA0070611_4556</name>
</gene>
<evidence type="ECO:0000313" key="2">
    <source>
        <dbReference type="Proteomes" id="UP000199385"/>
    </source>
</evidence>
<dbReference type="PANTHER" id="PTHR33383:SF1">
    <property type="entry name" value="MEMBRANE PROTEIN INSERTION EFFICIENCY FACTOR-RELATED"/>
    <property type="match status" value="1"/>
</dbReference>
<sequence length="122" mass="13385">MSATEPPFPGCPCWCCLGDPTPLAWFDCAGELVATLVRHPITVLGALRTGDGASGLARRLIRVYQTRISAYRPARCPYVPSCSTYAAAAFERFGFRRGLALMVGRLWRCRTDVAWGTPHPLI</sequence>
<organism evidence="1 2">
    <name type="scientific">Micromonospora auratinigra</name>
    <dbReference type="NCBI Taxonomy" id="261654"/>
    <lineage>
        <taxon>Bacteria</taxon>
        <taxon>Bacillati</taxon>
        <taxon>Actinomycetota</taxon>
        <taxon>Actinomycetes</taxon>
        <taxon>Micromonosporales</taxon>
        <taxon>Micromonosporaceae</taxon>
        <taxon>Micromonospora</taxon>
    </lineage>
</organism>
<dbReference type="Proteomes" id="UP000199385">
    <property type="component" value="Chromosome I"/>
</dbReference>
<dbReference type="SMART" id="SM01234">
    <property type="entry name" value="Haemolytic"/>
    <property type="match status" value="1"/>
</dbReference>
<dbReference type="PATRIC" id="fig|261654.4.peg.4622"/>
<accession>A0A1A9A0Z3</accession>